<evidence type="ECO:0000256" key="2">
    <source>
        <dbReference type="SAM" id="Phobius"/>
    </source>
</evidence>
<reference evidence="4" key="1">
    <citation type="submission" date="2015-11" db="EMBL/GenBank/DDBJ databases">
        <title>Complete genome sequence of a polyethylene glycol-degrading strain Sphingopyxis terrae strain 203-1 (NBRC 15098).</title>
        <authorList>
            <person name="Yoshiyuki O."/>
            <person name="Shouta N."/>
            <person name="Nagata Y."/>
            <person name="Numata M."/>
            <person name="Tsuchikane K."/>
            <person name="Hosoyama A."/>
            <person name="Yamazoe A."/>
            <person name="Tsuda M."/>
            <person name="Fujita N."/>
            <person name="Kawai F."/>
        </authorList>
    </citation>
    <scope>NUCLEOTIDE SEQUENCE [LARGE SCALE GENOMIC DNA]</scope>
    <source>
        <strain evidence="4">203-1</strain>
    </source>
</reference>
<feature type="compositionally biased region" description="Basic and acidic residues" evidence="1">
    <location>
        <begin position="89"/>
        <end position="104"/>
    </location>
</feature>
<gene>
    <name evidence="3" type="ORF">AOA14_13130</name>
</gene>
<evidence type="ECO:0008006" key="5">
    <source>
        <dbReference type="Google" id="ProtNLM"/>
    </source>
</evidence>
<evidence type="ECO:0000313" key="4">
    <source>
        <dbReference type="Proteomes" id="UP000076234"/>
    </source>
</evidence>
<keyword evidence="2" id="KW-0472">Membrane</keyword>
<evidence type="ECO:0000256" key="1">
    <source>
        <dbReference type="SAM" id="MobiDB-lite"/>
    </source>
</evidence>
<name>A0A142W0Q2_9SPHN</name>
<organism evidence="3 4">
    <name type="scientific">Sphingopyxis terrae subsp. terrae NBRC 15098</name>
    <dbReference type="NCBI Taxonomy" id="1219058"/>
    <lineage>
        <taxon>Bacteria</taxon>
        <taxon>Pseudomonadati</taxon>
        <taxon>Pseudomonadota</taxon>
        <taxon>Alphaproteobacteria</taxon>
        <taxon>Sphingomonadales</taxon>
        <taxon>Sphingomonadaceae</taxon>
        <taxon>Sphingopyxis</taxon>
    </lineage>
</organism>
<sequence>MAAFLVLSTPAAFAQTAPAETTPPAMAPEPVAPPVVMVPPVAAPAPQTTQPATPAPAPFIRVPLDVAPPATEATPKVAEPQAEAAPAPRAERQAKAAPAERTREPGAAPASPATEPAEPATATASTLAEDSALTPPLATPVAEPADPMVAQPADAGGDAFPWEIAGGAAALLLAGGAAFALMRRRRADLIVENTRYEDVITASAPEITRTPVFTAPPAKPRSTPAFATAPHGSMGRHEALAMAGPSEDNPFLTLKKRLKRARFYDRRERMDYDALLAEQKDMRRQPASAWDIAQHPEPAPAQQDVHRPDIRPARPGLRPGFAKG</sequence>
<feature type="compositionally biased region" description="Pro residues" evidence="1">
    <location>
        <begin position="25"/>
        <end position="43"/>
    </location>
</feature>
<evidence type="ECO:0000313" key="3">
    <source>
        <dbReference type="EMBL" id="AMU95552.1"/>
    </source>
</evidence>
<dbReference type="AlphaFoldDB" id="A0A142W0Q2"/>
<feature type="compositionally biased region" description="Low complexity" evidence="1">
    <location>
        <begin position="107"/>
        <end position="126"/>
    </location>
</feature>
<dbReference type="Proteomes" id="UP000076234">
    <property type="component" value="Chromosome"/>
</dbReference>
<feature type="transmembrane region" description="Helical" evidence="2">
    <location>
        <begin position="160"/>
        <end position="181"/>
    </location>
</feature>
<feature type="region of interest" description="Disordered" evidence="1">
    <location>
        <begin position="14"/>
        <end position="131"/>
    </location>
</feature>
<proteinExistence type="predicted"/>
<dbReference type="KEGG" id="ster:AOA14_13130"/>
<feature type="compositionally biased region" description="Low complexity" evidence="1">
    <location>
        <begin position="14"/>
        <end position="24"/>
    </location>
</feature>
<reference evidence="3 4" key="2">
    <citation type="journal article" date="2016" name="Genome Announc.">
        <title>Complete Genome Sequence of Sphingopyxis terrae Strain 203-1 (NBRC 111660), a Polyethylene Glycol Degrader.</title>
        <authorList>
            <person name="Ohtsubo Y."/>
            <person name="Nonoyama S."/>
            <person name="Nagata Y."/>
            <person name="Numata M."/>
            <person name="Tsuchikane K."/>
            <person name="Hosoyama A."/>
            <person name="Yamazoe A."/>
            <person name="Tsuda M."/>
            <person name="Fujita N."/>
            <person name="Kawai F."/>
        </authorList>
    </citation>
    <scope>NUCLEOTIDE SEQUENCE [LARGE SCALE GENOMIC DNA]</scope>
    <source>
        <strain evidence="3 4">203-1</strain>
    </source>
</reference>
<dbReference type="STRING" id="1219058.AOA14_13130"/>
<protein>
    <recommendedName>
        <fullName evidence="5">LPXTG cell wall anchor domain-containing protein</fullName>
    </recommendedName>
</protein>
<keyword evidence="2" id="KW-1133">Transmembrane helix</keyword>
<accession>A0A142W0Q2</accession>
<feature type="compositionally biased region" description="Low complexity" evidence="1">
    <location>
        <begin position="78"/>
        <end position="88"/>
    </location>
</feature>
<feature type="region of interest" description="Disordered" evidence="1">
    <location>
        <begin position="283"/>
        <end position="324"/>
    </location>
</feature>
<keyword evidence="2" id="KW-0812">Transmembrane</keyword>
<dbReference type="EMBL" id="CP013342">
    <property type="protein sequence ID" value="AMU95552.1"/>
    <property type="molecule type" value="Genomic_DNA"/>
</dbReference>